<feature type="region of interest" description="Disordered" evidence="1">
    <location>
        <begin position="308"/>
        <end position="344"/>
    </location>
</feature>
<sequence length="662" mass="72458">MGDGDWQEVARKKRRLVFDRLGYSSSNTINVKEGFRPPQANVKKHALAASTSIKRGANSSHSFVNVVKGVLNLEKMGFFGMEIKYVGGLWVLFVFNDKHVRDKFLNHEGIQSWFLSLEPCWTQNFAPEAVETEEEGYVVDGGNVVEEGKGMCSIPSLVISLWFLCMVMAAPVISILSDSSEESVGSHAPRVILFGAIPAVIPVIPVIPAEVPFVLADPLVTPEVGAIFVTLPTGVLDLVDYSSSDSDPSEDSLPPAPELPLVLPFLCSDDSEADSKSEPAKQRPKTHESLTIHDFMVSRWRDMVASSLSSSSGSSSHDTFAPSSEEDIPFGRPYRTHPNEPRKLLTAKKRVGPFLACRLAWRHVSHRSSDHHSSPDFTSDLSFSGSSLNSSSDTSSGSPSDSLLDTSSVHSSGFDASGQTHSRPSTRVASSRSAPLSTPYPPTTSESSPDSSFDRSLDSSLLSARPSSKRCRSPTTSRFILTEDSREEHIKIGTADAEAVADLGIGDGVGAHTENGIGMVVKIAVSDIKENEEEFEAEASARGTVEIEVDLRVRPVVDEDVPDHVTADGAVDITYEILGDLAGQLIASGERASLTDRIRRLGWENQKVRALLSIERDRVDSLRHHMALSQKEFHQIRRDCNDTRRRLRRLESFVERHLGFRP</sequence>
<reference evidence="2" key="1">
    <citation type="journal article" date="2022" name="Int. J. Mol. Sci.">
        <title>Draft Genome of Tanacetum Coccineum: Genomic Comparison of Closely Related Tanacetum-Family Plants.</title>
        <authorList>
            <person name="Yamashiro T."/>
            <person name="Shiraishi A."/>
            <person name="Nakayama K."/>
            <person name="Satake H."/>
        </authorList>
    </citation>
    <scope>NUCLEOTIDE SEQUENCE</scope>
</reference>
<accession>A0ABQ4Y6L8</accession>
<feature type="compositionally biased region" description="Polar residues" evidence="1">
    <location>
        <begin position="417"/>
        <end position="432"/>
    </location>
</feature>
<gene>
    <name evidence="2" type="ORF">Tco_0705466</name>
</gene>
<keyword evidence="3" id="KW-1185">Reference proteome</keyword>
<feature type="region of interest" description="Disordered" evidence="1">
    <location>
        <begin position="367"/>
        <end position="478"/>
    </location>
</feature>
<protein>
    <recommendedName>
        <fullName evidence="4">DUF4283 domain-containing protein</fullName>
    </recommendedName>
</protein>
<dbReference type="Proteomes" id="UP001151760">
    <property type="component" value="Unassembled WGS sequence"/>
</dbReference>
<comment type="caution">
    <text evidence="2">The sequence shown here is derived from an EMBL/GenBank/DDBJ whole genome shotgun (WGS) entry which is preliminary data.</text>
</comment>
<evidence type="ECO:0000313" key="2">
    <source>
        <dbReference type="EMBL" id="GJS72625.1"/>
    </source>
</evidence>
<dbReference type="EMBL" id="BQNB010010093">
    <property type="protein sequence ID" value="GJS72625.1"/>
    <property type="molecule type" value="Genomic_DNA"/>
</dbReference>
<name>A0ABQ4Y6L8_9ASTR</name>
<proteinExistence type="predicted"/>
<feature type="compositionally biased region" description="Low complexity" evidence="1">
    <location>
        <begin position="433"/>
        <end position="451"/>
    </location>
</feature>
<evidence type="ECO:0000256" key="1">
    <source>
        <dbReference type="SAM" id="MobiDB-lite"/>
    </source>
</evidence>
<feature type="compositionally biased region" description="Low complexity" evidence="1">
    <location>
        <begin position="376"/>
        <end position="408"/>
    </location>
</feature>
<evidence type="ECO:0000313" key="3">
    <source>
        <dbReference type="Proteomes" id="UP001151760"/>
    </source>
</evidence>
<reference evidence="2" key="2">
    <citation type="submission" date="2022-01" db="EMBL/GenBank/DDBJ databases">
        <authorList>
            <person name="Yamashiro T."/>
            <person name="Shiraishi A."/>
            <person name="Satake H."/>
            <person name="Nakayama K."/>
        </authorList>
    </citation>
    <scope>NUCLEOTIDE SEQUENCE</scope>
</reference>
<organism evidence="2 3">
    <name type="scientific">Tanacetum coccineum</name>
    <dbReference type="NCBI Taxonomy" id="301880"/>
    <lineage>
        <taxon>Eukaryota</taxon>
        <taxon>Viridiplantae</taxon>
        <taxon>Streptophyta</taxon>
        <taxon>Embryophyta</taxon>
        <taxon>Tracheophyta</taxon>
        <taxon>Spermatophyta</taxon>
        <taxon>Magnoliopsida</taxon>
        <taxon>eudicotyledons</taxon>
        <taxon>Gunneridae</taxon>
        <taxon>Pentapetalae</taxon>
        <taxon>asterids</taxon>
        <taxon>campanulids</taxon>
        <taxon>Asterales</taxon>
        <taxon>Asteraceae</taxon>
        <taxon>Asteroideae</taxon>
        <taxon>Anthemideae</taxon>
        <taxon>Anthemidinae</taxon>
        <taxon>Tanacetum</taxon>
    </lineage>
</organism>
<evidence type="ECO:0008006" key="4">
    <source>
        <dbReference type="Google" id="ProtNLM"/>
    </source>
</evidence>